<comment type="cofactor">
    <cofactor evidence="1">
        <name>Mn(2+)</name>
        <dbReference type="ChEBI" id="CHEBI:29035"/>
    </cofactor>
</comment>
<evidence type="ECO:0000256" key="5">
    <source>
        <dbReference type="ARBA" id="ARBA00022723"/>
    </source>
</evidence>
<comment type="cofactor">
    <cofactor evidence="2">
        <name>Mg(2+)</name>
        <dbReference type="ChEBI" id="CHEBI:18420"/>
    </cofactor>
</comment>
<evidence type="ECO:0000256" key="3">
    <source>
        <dbReference type="ARBA" id="ARBA00006702"/>
    </source>
</evidence>
<evidence type="ECO:0000256" key="6">
    <source>
        <dbReference type="ARBA" id="ARBA00022801"/>
    </source>
</evidence>
<dbReference type="EC" id="3.1.3.16" evidence="4"/>
<dbReference type="SUPFAM" id="SSF81606">
    <property type="entry name" value="PP2C-like"/>
    <property type="match status" value="1"/>
</dbReference>
<evidence type="ECO:0000256" key="10">
    <source>
        <dbReference type="ARBA" id="ARBA00047761"/>
    </source>
</evidence>
<evidence type="ECO:0000256" key="1">
    <source>
        <dbReference type="ARBA" id="ARBA00001936"/>
    </source>
</evidence>
<keyword evidence="9" id="KW-0464">Manganese</keyword>
<organism evidence="14 15">
    <name type="scientific">Lupinus luteus</name>
    <name type="common">European yellow lupine</name>
    <dbReference type="NCBI Taxonomy" id="3873"/>
    <lineage>
        <taxon>Eukaryota</taxon>
        <taxon>Viridiplantae</taxon>
        <taxon>Streptophyta</taxon>
        <taxon>Embryophyta</taxon>
        <taxon>Tracheophyta</taxon>
        <taxon>Spermatophyta</taxon>
        <taxon>Magnoliopsida</taxon>
        <taxon>eudicotyledons</taxon>
        <taxon>Gunneridae</taxon>
        <taxon>Pentapetalae</taxon>
        <taxon>rosids</taxon>
        <taxon>fabids</taxon>
        <taxon>Fabales</taxon>
        <taxon>Fabaceae</taxon>
        <taxon>Papilionoideae</taxon>
        <taxon>50 kb inversion clade</taxon>
        <taxon>genistoids sensu lato</taxon>
        <taxon>core genistoids</taxon>
        <taxon>Genisteae</taxon>
        <taxon>Lupinus</taxon>
    </lineage>
</organism>
<keyword evidence="7" id="KW-0460">Magnesium</keyword>
<reference evidence="14 15" key="1">
    <citation type="submission" date="2024-03" db="EMBL/GenBank/DDBJ databases">
        <authorList>
            <person name="Martinez-Hernandez J."/>
        </authorList>
    </citation>
    <scope>NUCLEOTIDE SEQUENCE [LARGE SCALE GENOMIC DNA]</scope>
</reference>
<dbReference type="PROSITE" id="PS01032">
    <property type="entry name" value="PPM_1"/>
    <property type="match status" value="1"/>
</dbReference>
<sequence>MAVVQANNLLEDHSQLESGPLCSVAASPQGTYVGIYDGHGGPEAARFVNDHLFKNIKKFTSENQGMSADVITKAFLATEEEFLSIVKKQWVQKPQIASVGACVLVGVICSGHLYIANAGDSRAVLGRRDIVTKEINAVQLSYEHNASLESVREELRSLHPHDPHIVVMKHKVWRVKGLIQVSRSIGDAYLKKAEFNKAPLLPKFRLSESFEQPILKAEPTILEQKLHPEDQFLIFASDGLWEHISNEKAVDIVHNSPRNGVAKKLIKTALCEAAKKREMRYSDLKKIDRGVRRHFHDDITVIFVDQNHMPPVRCSDVRWSVEIFLIKVDLSGKCHTINRLSQSAMVVVVKGNLLHAYIAAFPTKGDGYVQRDFNSQVKKVYEMIMIKLANGMSFAPYSISGYLSIVGYSC</sequence>
<evidence type="ECO:0000256" key="9">
    <source>
        <dbReference type="ARBA" id="ARBA00023211"/>
    </source>
</evidence>
<dbReference type="GO" id="GO:0046872">
    <property type="term" value="F:metal ion binding"/>
    <property type="evidence" value="ECO:0007669"/>
    <property type="project" value="UniProtKB-KW"/>
</dbReference>
<proteinExistence type="inferred from homology"/>
<dbReference type="PROSITE" id="PS51746">
    <property type="entry name" value="PPM_2"/>
    <property type="match status" value="1"/>
</dbReference>
<gene>
    <name evidence="14" type="ORF">LLUT_LOCUS1513</name>
</gene>
<evidence type="ECO:0000256" key="11">
    <source>
        <dbReference type="ARBA" id="ARBA00048336"/>
    </source>
</evidence>
<name>A0AAV1VU03_LUPLU</name>
<comment type="caution">
    <text evidence="14">The sequence shown here is derived from an EMBL/GenBank/DDBJ whole genome shotgun (WGS) entry which is preliminary data.</text>
</comment>
<feature type="domain" description="PPM-type phosphatase" evidence="13">
    <location>
        <begin position="1"/>
        <end position="306"/>
    </location>
</feature>
<dbReference type="PANTHER" id="PTHR47992">
    <property type="entry name" value="PROTEIN PHOSPHATASE"/>
    <property type="match status" value="1"/>
</dbReference>
<keyword evidence="8 12" id="KW-0904">Protein phosphatase</keyword>
<dbReference type="FunFam" id="3.60.40.10:FF:000008">
    <property type="entry name" value="Phosphatase 2C family protein"/>
    <property type="match status" value="1"/>
</dbReference>
<keyword evidence="6 12" id="KW-0378">Hydrolase</keyword>
<dbReference type="InterPro" id="IPR036457">
    <property type="entry name" value="PPM-type-like_dom_sf"/>
</dbReference>
<dbReference type="EMBL" id="CAXHTB010000001">
    <property type="protein sequence ID" value="CAL0300453.1"/>
    <property type="molecule type" value="Genomic_DNA"/>
</dbReference>
<evidence type="ECO:0000256" key="2">
    <source>
        <dbReference type="ARBA" id="ARBA00001946"/>
    </source>
</evidence>
<evidence type="ECO:0000256" key="7">
    <source>
        <dbReference type="ARBA" id="ARBA00022842"/>
    </source>
</evidence>
<protein>
    <recommendedName>
        <fullName evidence="4">protein-serine/threonine phosphatase</fullName>
        <ecNumber evidence="4">3.1.3.16</ecNumber>
    </recommendedName>
</protein>
<evidence type="ECO:0000256" key="4">
    <source>
        <dbReference type="ARBA" id="ARBA00013081"/>
    </source>
</evidence>
<keyword evidence="15" id="KW-1185">Reference proteome</keyword>
<dbReference type="GO" id="GO:0004722">
    <property type="term" value="F:protein serine/threonine phosphatase activity"/>
    <property type="evidence" value="ECO:0007669"/>
    <property type="project" value="UniProtKB-EC"/>
</dbReference>
<dbReference type="GO" id="GO:0016020">
    <property type="term" value="C:membrane"/>
    <property type="evidence" value="ECO:0007669"/>
    <property type="project" value="UniProtKB-ARBA"/>
</dbReference>
<accession>A0AAV1VU03</accession>
<dbReference type="InterPro" id="IPR000222">
    <property type="entry name" value="PP2C_BS"/>
</dbReference>
<dbReference type="InterPro" id="IPR015655">
    <property type="entry name" value="PP2C"/>
</dbReference>
<evidence type="ECO:0000313" key="14">
    <source>
        <dbReference type="EMBL" id="CAL0300453.1"/>
    </source>
</evidence>
<dbReference type="Pfam" id="PF00481">
    <property type="entry name" value="PP2C"/>
    <property type="match status" value="1"/>
</dbReference>
<dbReference type="AlphaFoldDB" id="A0AAV1VU03"/>
<dbReference type="InterPro" id="IPR001932">
    <property type="entry name" value="PPM-type_phosphatase-like_dom"/>
</dbReference>
<comment type="similarity">
    <text evidence="3 12">Belongs to the PP2C family.</text>
</comment>
<dbReference type="CDD" id="cd00143">
    <property type="entry name" value="PP2Cc"/>
    <property type="match status" value="1"/>
</dbReference>
<evidence type="ECO:0000259" key="13">
    <source>
        <dbReference type="PROSITE" id="PS51746"/>
    </source>
</evidence>
<dbReference type="Proteomes" id="UP001497480">
    <property type="component" value="Unassembled WGS sequence"/>
</dbReference>
<dbReference type="Gene3D" id="3.60.40.10">
    <property type="entry name" value="PPM-type phosphatase domain"/>
    <property type="match status" value="1"/>
</dbReference>
<keyword evidence="5" id="KW-0479">Metal-binding</keyword>
<comment type="catalytic activity">
    <reaction evidence="10">
        <text>O-phospho-L-seryl-[protein] + H2O = L-seryl-[protein] + phosphate</text>
        <dbReference type="Rhea" id="RHEA:20629"/>
        <dbReference type="Rhea" id="RHEA-COMP:9863"/>
        <dbReference type="Rhea" id="RHEA-COMP:11604"/>
        <dbReference type="ChEBI" id="CHEBI:15377"/>
        <dbReference type="ChEBI" id="CHEBI:29999"/>
        <dbReference type="ChEBI" id="CHEBI:43474"/>
        <dbReference type="ChEBI" id="CHEBI:83421"/>
        <dbReference type="EC" id="3.1.3.16"/>
    </reaction>
</comment>
<evidence type="ECO:0000256" key="8">
    <source>
        <dbReference type="ARBA" id="ARBA00022912"/>
    </source>
</evidence>
<evidence type="ECO:0000256" key="12">
    <source>
        <dbReference type="RuleBase" id="RU003465"/>
    </source>
</evidence>
<evidence type="ECO:0000313" key="15">
    <source>
        <dbReference type="Proteomes" id="UP001497480"/>
    </source>
</evidence>
<dbReference type="SMART" id="SM00332">
    <property type="entry name" value="PP2Cc"/>
    <property type="match status" value="1"/>
</dbReference>
<comment type="catalytic activity">
    <reaction evidence="11">
        <text>O-phospho-L-threonyl-[protein] + H2O = L-threonyl-[protein] + phosphate</text>
        <dbReference type="Rhea" id="RHEA:47004"/>
        <dbReference type="Rhea" id="RHEA-COMP:11060"/>
        <dbReference type="Rhea" id="RHEA-COMP:11605"/>
        <dbReference type="ChEBI" id="CHEBI:15377"/>
        <dbReference type="ChEBI" id="CHEBI:30013"/>
        <dbReference type="ChEBI" id="CHEBI:43474"/>
        <dbReference type="ChEBI" id="CHEBI:61977"/>
        <dbReference type="EC" id="3.1.3.16"/>
    </reaction>
</comment>